<evidence type="ECO:0000256" key="1">
    <source>
        <dbReference type="SAM" id="Phobius"/>
    </source>
</evidence>
<feature type="transmembrane region" description="Helical" evidence="1">
    <location>
        <begin position="51"/>
        <end position="71"/>
    </location>
</feature>
<sequence>MYLSIIIFITGLTLSSFGRILPSKNLQLFISTHQACCAEVSRYNLVVGRVYTGYCIMVLPISSIILVQLWANNDDDSYKIMMYMFYAVTIVVMFSAQLLFSHYSAILHQPYLPFLHLHDHSVKFNNYHSLHIKSLTYGSTILGTDWKLGITFDRYIMTMTHHGLLQCIFLYVQMILITQTLLTNRL</sequence>
<proteinExistence type="predicted"/>
<feature type="transmembrane region" description="Helical" evidence="1">
    <location>
        <begin position="83"/>
        <end position="106"/>
    </location>
</feature>
<keyword evidence="1" id="KW-0812">Transmembrane</keyword>
<keyword evidence="3" id="KW-1185">Reference proteome</keyword>
<gene>
    <name evidence="2" type="ORF">DERP_002290</name>
</gene>
<reference evidence="2 3" key="2">
    <citation type="journal article" date="2022" name="Mol. Biol. Evol.">
        <title>Comparative Genomics Reveals Insights into the Divergent Evolution of Astigmatic Mites and Household Pest Adaptations.</title>
        <authorList>
            <person name="Xiong Q."/>
            <person name="Wan A.T."/>
            <person name="Liu X."/>
            <person name="Fung C.S."/>
            <person name="Xiao X."/>
            <person name="Malainual N."/>
            <person name="Hou J."/>
            <person name="Wang L."/>
            <person name="Wang M."/>
            <person name="Yang K.Y."/>
            <person name="Cui Y."/>
            <person name="Leung E.L."/>
            <person name="Nong W."/>
            <person name="Shin S.K."/>
            <person name="Au S.W."/>
            <person name="Jeong K.Y."/>
            <person name="Chew F.T."/>
            <person name="Hui J.H."/>
            <person name="Leung T.F."/>
            <person name="Tungtrongchitr A."/>
            <person name="Zhong N."/>
            <person name="Liu Z."/>
            <person name="Tsui S.K."/>
        </authorList>
    </citation>
    <scope>NUCLEOTIDE SEQUENCE [LARGE SCALE GENOMIC DNA]</scope>
    <source>
        <strain evidence="2">Derp</strain>
    </source>
</reference>
<evidence type="ECO:0000313" key="3">
    <source>
        <dbReference type="Proteomes" id="UP000887458"/>
    </source>
</evidence>
<name>A0ABQ8JHA7_DERPT</name>
<protein>
    <submittedName>
        <fullName evidence="2">Uncharacterized protein</fullName>
    </submittedName>
</protein>
<feature type="transmembrane region" description="Helical" evidence="1">
    <location>
        <begin position="163"/>
        <end position="182"/>
    </location>
</feature>
<keyword evidence="1" id="KW-1133">Transmembrane helix</keyword>
<organism evidence="2 3">
    <name type="scientific">Dermatophagoides pteronyssinus</name>
    <name type="common">European house dust mite</name>
    <dbReference type="NCBI Taxonomy" id="6956"/>
    <lineage>
        <taxon>Eukaryota</taxon>
        <taxon>Metazoa</taxon>
        <taxon>Ecdysozoa</taxon>
        <taxon>Arthropoda</taxon>
        <taxon>Chelicerata</taxon>
        <taxon>Arachnida</taxon>
        <taxon>Acari</taxon>
        <taxon>Acariformes</taxon>
        <taxon>Sarcoptiformes</taxon>
        <taxon>Astigmata</taxon>
        <taxon>Psoroptidia</taxon>
        <taxon>Analgoidea</taxon>
        <taxon>Pyroglyphidae</taxon>
        <taxon>Dermatophagoidinae</taxon>
        <taxon>Dermatophagoides</taxon>
    </lineage>
</organism>
<reference evidence="2 3" key="1">
    <citation type="journal article" date="2018" name="J. Allergy Clin. Immunol.">
        <title>High-quality assembly of Dermatophagoides pteronyssinus genome and transcriptome reveals a wide range of novel allergens.</title>
        <authorList>
            <person name="Liu X.Y."/>
            <person name="Yang K.Y."/>
            <person name="Wang M.Q."/>
            <person name="Kwok J.S."/>
            <person name="Zeng X."/>
            <person name="Yang Z."/>
            <person name="Xiao X.J."/>
            <person name="Lau C.P."/>
            <person name="Li Y."/>
            <person name="Huang Z.M."/>
            <person name="Ba J.G."/>
            <person name="Yim A.K."/>
            <person name="Ouyang C.Y."/>
            <person name="Ngai S.M."/>
            <person name="Chan T.F."/>
            <person name="Leung E.L."/>
            <person name="Liu L."/>
            <person name="Liu Z.G."/>
            <person name="Tsui S.K."/>
        </authorList>
    </citation>
    <scope>NUCLEOTIDE SEQUENCE [LARGE SCALE GENOMIC DNA]</scope>
    <source>
        <strain evidence="2">Derp</strain>
    </source>
</reference>
<comment type="caution">
    <text evidence="2">The sequence shown here is derived from an EMBL/GenBank/DDBJ whole genome shotgun (WGS) entry which is preliminary data.</text>
</comment>
<accession>A0ABQ8JHA7</accession>
<keyword evidence="1" id="KW-0472">Membrane</keyword>
<evidence type="ECO:0000313" key="2">
    <source>
        <dbReference type="EMBL" id="KAH9422000.1"/>
    </source>
</evidence>
<dbReference type="EMBL" id="NJHN03000037">
    <property type="protein sequence ID" value="KAH9422000.1"/>
    <property type="molecule type" value="Genomic_DNA"/>
</dbReference>
<dbReference type="Proteomes" id="UP000887458">
    <property type="component" value="Unassembled WGS sequence"/>
</dbReference>